<protein>
    <submittedName>
        <fullName evidence="1">Uncharacterized protein</fullName>
    </submittedName>
</protein>
<dbReference type="EMBL" id="VSSQ01022337">
    <property type="protein sequence ID" value="MPM68585.1"/>
    <property type="molecule type" value="Genomic_DNA"/>
</dbReference>
<accession>A0A645BTD2</accession>
<gene>
    <name evidence="1" type="ORF">SDC9_115519</name>
</gene>
<dbReference type="AlphaFoldDB" id="A0A645BTD2"/>
<sequence length="306" mass="34516">MFESGQCGVTAAEAAVQLAFDGFRGESVGDLFFDLPEKRLECGKPHFEFRVVLRPAQRIFHLPDGGPAAVISQPEPDGEVPPGAVFGVFCHIVEFSCHLAFAAVCALEPDAEDTRSSLSFPMEEIVRQGKLRLVRARKRKTAYAGPGENFRHSAAVAKRVRRPCDLNIPVELFPKIAFADFELFKHGGGFRHILVGLNPVSADDFPPSGRRQVPNRVEESRIALFNMRINCGFSPDEREFRVQLHQPHHGTAGFHPFVHPFAPIPEPYRINVRIGQQMQNFLHKMRLWFIFWDSAAIHKRKLVRTD</sequence>
<comment type="caution">
    <text evidence="1">The sequence shown here is derived from an EMBL/GenBank/DDBJ whole genome shotgun (WGS) entry which is preliminary data.</text>
</comment>
<reference evidence="1" key="1">
    <citation type="submission" date="2019-08" db="EMBL/GenBank/DDBJ databases">
        <authorList>
            <person name="Kucharzyk K."/>
            <person name="Murdoch R.W."/>
            <person name="Higgins S."/>
            <person name="Loffler F."/>
        </authorList>
    </citation>
    <scope>NUCLEOTIDE SEQUENCE</scope>
</reference>
<proteinExistence type="predicted"/>
<organism evidence="1">
    <name type="scientific">bioreactor metagenome</name>
    <dbReference type="NCBI Taxonomy" id="1076179"/>
    <lineage>
        <taxon>unclassified sequences</taxon>
        <taxon>metagenomes</taxon>
        <taxon>ecological metagenomes</taxon>
    </lineage>
</organism>
<evidence type="ECO:0000313" key="1">
    <source>
        <dbReference type="EMBL" id="MPM68585.1"/>
    </source>
</evidence>
<name>A0A645BTD2_9ZZZZ</name>